<accession>A0A1Y6CQ56</accession>
<dbReference type="Proteomes" id="UP000192907">
    <property type="component" value="Unassembled WGS sequence"/>
</dbReference>
<evidence type="ECO:0000313" key="3">
    <source>
        <dbReference type="EMBL" id="SMF80718.1"/>
    </source>
</evidence>
<dbReference type="AlphaFoldDB" id="A0A1Y6CQ56"/>
<sequence length="212" mass="23312">MRTGISFEDVAAVAAQLRNKGINPTVRLVRAELGTGSFGTITAHLNAWRHGEDNKADASYVDTLSAGLKNAIANEIKVALAKAKEDLKARIEELESHLEQSADEISRLEDELDGEKRKRGELEVGLKTTQGQLTAQQEENHKLRDRIETATDVASSAKIEAAESNARFETLKENHDRLLTENGELKGEVKELAKDVSRLEREKAVVEASARS</sequence>
<dbReference type="GO" id="GO:0003677">
    <property type="term" value="F:DNA binding"/>
    <property type="evidence" value="ECO:0007669"/>
    <property type="project" value="UniProtKB-KW"/>
</dbReference>
<proteinExistence type="predicted"/>
<organism evidence="3 4">
    <name type="scientific">Pseudobacteriovorax antillogorgiicola</name>
    <dbReference type="NCBI Taxonomy" id="1513793"/>
    <lineage>
        <taxon>Bacteria</taxon>
        <taxon>Pseudomonadati</taxon>
        <taxon>Bdellovibrionota</taxon>
        <taxon>Oligoflexia</taxon>
        <taxon>Oligoflexales</taxon>
        <taxon>Pseudobacteriovoracaceae</taxon>
        <taxon>Pseudobacteriovorax</taxon>
    </lineage>
</organism>
<dbReference type="InterPro" id="IPR021104">
    <property type="entry name" value="KfrA_DNA-bd_N"/>
</dbReference>
<dbReference type="RefSeq" id="WP_132325673.1">
    <property type="nucleotide sequence ID" value="NZ_FWZT01000035.1"/>
</dbReference>
<keyword evidence="4" id="KW-1185">Reference proteome</keyword>
<dbReference type="STRING" id="1513793.SAMN06296036_13547"/>
<evidence type="ECO:0000313" key="4">
    <source>
        <dbReference type="Proteomes" id="UP000192907"/>
    </source>
</evidence>
<protein>
    <submittedName>
        <fullName evidence="3">Replication region DNA-binding N-term</fullName>
    </submittedName>
</protein>
<dbReference type="Pfam" id="PF11740">
    <property type="entry name" value="KfrA_N"/>
    <property type="match status" value="1"/>
</dbReference>
<reference evidence="4" key="1">
    <citation type="submission" date="2017-04" db="EMBL/GenBank/DDBJ databases">
        <authorList>
            <person name="Varghese N."/>
            <person name="Submissions S."/>
        </authorList>
    </citation>
    <scope>NUCLEOTIDE SEQUENCE [LARGE SCALE GENOMIC DNA]</scope>
    <source>
        <strain evidence="4">RKEM611</strain>
    </source>
</reference>
<evidence type="ECO:0000256" key="1">
    <source>
        <dbReference type="SAM" id="MobiDB-lite"/>
    </source>
</evidence>
<dbReference type="OrthoDB" id="583532at2"/>
<feature type="region of interest" description="Disordered" evidence="1">
    <location>
        <begin position="98"/>
        <end position="117"/>
    </location>
</feature>
<name>A0A1Y6CQ56_9BACT</name>
<gene>
    <name evidence="3" type="ORF">SAMN06296036_13547</name>
</gene>
<keyword evidence="3" id="KW-0238">DNA-binding</keyword>
<dbReference type="EMBL" id="FWZT01000035">
    <property type="protein sequence ID" value="SMF80718.1"/>
    <property type="molecule type" value="Genomic_DNA"/>
</dbReference>
<dbReference type="Gene3D" id="1.10.287.1490">
    <property type="match status" value="1"/>
</dbReference>
<evidence type="ECO:0000259" key="2">
    <source>
        <dbReference type="Pfam" id="PF11740"/>
    </source>
</evidence>
<feature type="domain" description="KfrA N-terminal DNA-binding" evidence="2">
    <location>
        <begin position="7"/>
        <end position="112"/>
    </location>
</feature>